<evidence type="ECO:0000256" key="1">
    <source>
        <dbReference type="SAM" id="MobiDB-lite"/>
    </source>
</evidence>
<name>A0ABS5KED9_9BACT</name>
<evidence type="ECO:0000313" key="3">
    <source>
        <dbReference type="Proteomes" id="UP000721861"/>
    </source>
</evidence>
<evidence type="ECO:0000313" key="2">
    <source>
        <dbReference type="EMBL" id="MBS2213403.1"/>
    </source>
</evidence>
<keyword evidence="3" id="KW-1185">Reference proteome</keyword>
<comment type="caution">
    <text evidence="2">The sequence shown here is derived from an EMBL/GenBank/DDBJ whole genome shotgun (WGS) entry which is preliminary data.</text>
</comment>
<dbReference type="RefSeq" id="WP_212230557.1">
    <property type="nucleotide sequence ID" value="NZ_JAGUCN010000027.1"/>
</dbReference>
<sequence>MQALINHLSQGFALSSVEMSGVLSAANGYLYRDDEGKLIRDKAYTLLKEVVDEVRDYGKFAFRNAPEHAKGYSSKYERDRAKAYRRSLKEE</sequence>
<reference evidence="2 3" key="1">
    <citation type="journal article" date="2014" name="Int. J. Syst. Evol. Microbiol.">
        <title>Carboxylicivirga gen. nov. in the family Marinilabiliaceae with two novel species, Carboxylicivirga mesophila sp. nov. and Carboxylicivirga taeanensis sp. nov., and reclassification of Cytophaga fermentans as Saccharicrinis fermentans gen. nov., comb. nov.</title>
        <authorList>
            <person name="Yang S.H."/>
            <person name="Seo H.S."/>
            <person name="Woo J.H."/>
            <person name="Oh H.M."/>
            <person name="Jang H."/>
            <person name="Lee J.H."/>
            <person name="Kim S.J."/>
            <person name="Kwon K.K."/>
        </authorList>
    </citation>
    <scope>NUCLEOTIDE SEQUENCE [LARGE SCALE GENOMIC DNA]</scope>
    <source>
        <strain evidence="2 3">JCM 18290</strain>
    </source>
</reference>
<feature type="region of interest" description="Disordered" evidence="1">
    <location>
        <begin position="70"/>
        <end position="91"/>
    </location>
</feature>
<gene>
    <name evidence="2" type="ORF">KEM09_18455</name>
</gene>
<dbReference type="EMBL" id="JAGUCN010000027">
    <property type="protein sequence ID" value="MBS2213403.1"/>
    <property type="molecule type" value="Genomic_DNA"/>
</dbReference>
<accession>A0ABS5KED9</accession>
<proteinExistence type="predicted"/>
<organism evidence="2 3">
    <name type="scientific">Carboxylicivirga mesophila</name>
    <dbReference type="NCBI Taxonomy" id="1166478"/>
    <lineage>
        <taxon>Bacteria</taxon>
        <taxon>Pseudomonadati</taxon>
        <taxon>Bacteroidota</taxon>
        <taxon>Bacteroidia</taxon>
        <taxon>Marinilabiliales</taxon>
        <taxon>Marinilabiliaceae</taxon>
        <taxon>Carboxylicivirga</taxon>
    </lineage>
</organism>
<dbReference type="Proteomes" id="UP000721861">
    <property type="component" value="Unassembled WGS sequence"/>
</dbReference>
<protein>
    <submittedName>
        <fullName evidence="2">Uncharacterized protein</fullName>
    </submittedName>
</protein>